<organism evidence="1">
    <name type="scientific">marine sediment metagenome</name>
    <dbReference type="NCBI Taxonomy" id="412755"/>
    <lineage>
        <taxon>unclassified sequences</taxon>
        <taxon>metagenomes</taxon>
        <taxon>ecological metagenomes</taxon>
    </lineage>
</organism>
<name>A0A0F9VL43_9ZZZZ</name>
<evidence type="ECO:0000313" key="1">
    <source>
        <dbReference type="EMBL" id="KKN74231.1"/>
    </source>
</evidence>
<dbReference type="AlphaFoldDB" id="A0A0F9VL43"/>
<comment type="caution">
    <text evidence="1">The sequence shown here is derived from an EMBL/GenBank/DDBJ whole genome shotgun (WGS) entry which is preliminary data.</text>
</comment>
<dbReference type="EMBL" id="LAZR01000330">
    <property type="protein sequence ID" value="KKN74231.1"/>
    <property type="molecule type" value="Genomic_DNA"/>
</dbReference>
<proteinExistence type="predicted"/>
<protein>
    <submittedName>
        <fullName evidence="1">Uncharacterized protein</fullName>
    </submittedName>
</protein>
<accession>A0A0F9VL43</accession>
<reference evidence="1" key="1">
    <citation type="journal article" date="2015" name="Nature">
        <title>Complex archaea that bridge the gap between prokaryotes and eukaryotes.</title>
        <authorList>
            <person name="Spang A."/>
            <person name="Saw J.H."/>
            <person name="Jorgensen S.L."/>
            <person name="Zaremba-Niedzwiedzka K."/>
            <person name="Martijn J."/>
            <person name="Lind A.E."/>
            <person name="van Eijk R."/>
            <person name="Schleper C."/>
            <person name="Guy L."/>
            <person name="Ettema T.J."/>
        </authorList>
    </citation>
    <scope>NUCLEOTIDE SEQUENCE</scope>
</reference>
<sequence length="140" mass="15837">MAKQLSPKERILAERGIVQTRPAARRHKVIVPRVKPAYSDKPKTALMKYLEQKYHVPIEEVLVSGSLSVVAKKLGDEVDVTTLSRWIKRFKLRYTATNLPDCQGCKQYGTACEGGICYVLMDLGLYELVPIKKEEQDEGD</sequence>
<gene>
    <name evidence="1" type="ORF">LCGC14_0393170</name>
</gene>